<feature type="domain" description="MmeI-like N-terminal" evidence="5">
    <location>
        <begin position="13"/>
        <end position="177"/>
    </location>
</feature>
<evidence type="ECO:0000259" key="5">
    <source>
        <dbReference type="Pfam" id="PF20464"/>
    </source>
</evidence>
<evidence type="ECO:0000256" key="1">
    <source>
        <dbReference type="ARBA" id="ARBA00011900"/>
    </source>
</evidence>
<accession>A0ABS0PTB9</accession>
<comment type="caution">
    <text evidence="10">The sequence shown here is derived from an EMBL/GenBank/DDBJ whole genome shotgun (WGS) entry which is preliminary data.</text>
</comment>
<dbReference type="RefSeq" id="WP_197961627.1">
    <property type="nucleotide sequence ID" value="NZ_JACCHP010000015.1"/>
</dbReference>
<dbReference type="InterPro" id="IPR046816">
    <property type="entry name" value="MmeI_Mtase"/>
</dbReference>
<dbReference type="SUPFAM" id="SSF53335">
    <property type="entry name" value="S-adenosyl-L-methionine-dependent methyltransferases"/>
    <property type="match status" value="1"/>
</dbReference>
<dbReference type="Pfam" id="PF20464">
    <property type="entry name" value="MmeI_N"/>
    <property type="match status" value="1"/>
</dbReference>
<evidence type="ECO:0000256" key="2">
    <source>
        <dbReference type="ARBA" id="ARBA00022603"/>
    </source>
</evidence>
<dbReference type="Pfam" id="PF20473">
    <property type="entry name" value="MmeI_Mtase"/>
    <property type="match status" value="1"/>
</dbReference>
<evidence type="ECO:0000256" key="3">
    <source>
        <dbReference type="ARBA" id="ARBA00022679"/>
    </source>
</evidence>
<dbReference type="Pfam" id="PF20465">
    <property type="entry name" value="MmeI_hel"/>
    <property type="match status" value="1"/>
</dbReference>
<dbReference type="Pfam" id="PF20466">
    <property type="entry name" value="MmeI_TRD"/>
    <property type="match status" value="1"/>
</dbReference>
<dbReference type="GO" id="GO:0032259">
    <property type="term" value="P:methylation"/>
    <property type="evidence" value="ECO:0007669"/>
    <property type="project" value="UniProtKB-KW"/>
</dbReference>
<feature type="domain" description="MmeI-like target recognition" evidence="7">
    <location>
        <begin position="632"/>
        <end position="847"/>
    </location>
</feature>
<sequence>MATRLDWNDIRARAAKFAEEWKDAHYERGETQTFYNEFFELFGVTRRRLASFEYGVKLPENKRGFLDLFWKGKLLIEQKSKGQDLKPAREQALKYFPGLKEEELPRYILLSDFQNFELYDLDIDPDKPLVFKLDQLPDHVQSFGFIVGLERRLFRDQDPANIQASEIMGALHDALEASGYDGHNLERFLVRLLFCLFSDDTGIFQPLGIFEEYVANTREDGADVGGALAALFQVLNTKENARHKTISAELNKFPYVNGDLFAENLPLPHFDRDMRNKLLAACGFKWEAISPAIFGALFQSVMNTEERRKKGAHYTSEKNILKVIEPLFMDDLKAEFERITSLKRGRDKALDEFHTRLSKLTFFDPACGCGNFLVIAYRELRELETRILKELHPEQRVTDIGLYTRVNVDQFYGIEIEEFPARIAEVAMWMTDHIENVRLSAAFGEAYTRIPLTKSPNIRHADALETDWSQVISADKCSFVFGNPPFVGAKYQSEQQREQVRRIAALGGSGGSLDYVCAWFIKAGQFTKGSGARIAFVATNSVTQGEQVGQLWPVLFDRCKLEISFAHRTFQWLSDARGQAHVHCVIIGLSQRNQEPSQKRLFSYLTIDGDPVESSHSALSPYLIDASRLRDKHLVVRELSRSISGAPAMIIGSKPIDGGYLILDTPEEKAEFLAACPSARPFVKPFIGGQEYLNGGTRWILALQEASPAQLRAMSSVSERLKFVREYRLGRRPAKRKQDKEAKKPGISARGLADTPAQFHVTVIPKSPILVVPEVSSETRRYIPMGWLEPPIIPSNKLRFIKDADLYQFGVMSSAMHMAWTTFVGGRLESRFQYSIGINYNAFPWPAAPGEKEVEKVRTLAKAVLDARKQFPDSSLADIYDATSMPPVLLKAHRALDVAVDRIYRKEPFGSDGERVEHLFKLYEDLIAPMFSVGIKRRKRMPSGKSDTSSLAAGE</sequence>
<keyword evidence="3" id="KW-0808">Transferase</keyword>
<evidence type="ECO:0000313" key="10">
    <source>
        <dbReference type="EMBL" id="MBH5400447.1"/>
    </source>
</evidence>
<dbReference type="PANTHER" id="PTHR33841">
    <property type="entry name" value="DNA METHYLTRANSFERASE YEEA-RELATED"/>
    <property type="match status" value="1"/>
</dbReference>
<dbReference type="GO" id="GO:0008168">
    <property type="term" value="F:methyltransferase activity"/>
    <property type="evidence" value="ECO:0007669"/>
    <property type="project" value="UniProtKB-KW"/>
</dbReference>
<keyword evidence="2 10" id="KW-0489">Methyltransferase</keyword>
<feature type="domain" description="MmeI-like C-terminal" evidence="8">
    <location>
        <begin position="851"/>
        <end position="928"/>
    </location>
</feature>
<proteinExistence type="predicted"/>
<evidence type="ECO:0000259" key="6">
    <source>
        <dbReference type="Pfam" id="PF20465"/>
    </source>
</evidence>
<dbReference type="InterPro" id="IPR046819">
    <property type="entry name" value="MmeI_hel"/>
</dbReference>
<gene>
    <name evidence="10" type="ORF">HZZ13_22015</name>
</gene>
<feature type="domain" description="MmeI-like helicase spacer" evidence="6">
    <location>
        <begin position="183"/>
        <end position="261"/>
    </location>
</feature>
<name>A0ABS0PTB9_9BRAD</name>
<dbReference type="Gene3D" id="3.40.50.150">
    <property type="entry name" value="Vaccinia Virus protein VP39"/>
    <property type="match status" value="1"/>
</dbReference>
<dbReference type="InterPro" id="IPR046817">
    <property type="entry name" value="MmeI_N"/>
</dbReference>
<dbReference type="EMBL" id="JACCHP010000015">
    <property type="protein sequence ID" value="MBH5400447.1"/>
    <property type="molecule type" value="Genomic_DNA"/>
</dbReference>
<evidence type="ECO:0000313" key="11">
    <source>
        <dbReference type="Proteomes" id="UP000807370"/>
    </source>
</evidence>
<protein>
    <recommendedName>
        <fullName evidence="1">site-specific DNA-methyltransferase (adenine-specific)</fullName>
        <ecNumber evidence="1">2.1.1.72</ecNumber>
    </recommendedName>
</protein>
<dbReference type="EC" id="2.1.1.72" evidence="1"/>
<dbReference type="InterPro" id="IPR046820">
    <property type="entry name" value="MmeI_TRD"/>
</dbReference>
<evidence type="ECO:0000256" key="4">
    <source>
        <dbReference type="ARBA" id="ARBA00047942"/>
    </source>
</evidence>
<organism evidence="10 11">
    <name type="scientific">Bradyrhizobium agreste</name>
    <dbReference type="NCBI Taxonomy" id="2751811"/>
    <lineage>
        <taxon>Bacteria</taxon>
        <taxon>Pseudomonadati</taxon>
        <taxon>Pseudomonadota</taxon>
        <taxon>Alphaproteobacteria</taxon>
        <taxon>Hyphomicrobiales</taxon>
        <taxon>Nitrobacteraceae</taxon>
        <taxon>Bradyrhizobium</taxon>
    </lineage>
</organism>
<dbReference type="InterPro" id="IPR029063">
    <property type="entry name" value="SAM-dependent_MTases_sf"/>
</dbReference>
<feature type="domain" description="MmeI-like DNA-methyltransferase" evidence="9">
    <location>
        <begin position="346"/>
        <end position="602"/>
    </location>
</feature>
<keyword evidence="11" id="KW-1185">Reference proteome</keyword>
<dbReference type="Proteomes" id="UP000807370">
    <property type="component" value="Unassembled WGS sequence"/>
</dbReference>
<dbReference type="PANTHER" id="PTHR33841:SF1">
    <property type="entry name" value="DNA METHYLTRANSFERASE A"/>
    <property type="match status" value="1"/>
</dbReference>
<dbReference type="InterPro" id="IPR050953">
    <property type="entry name" value="N4_N6_ade-DNA_methylase"/>
</dbReference>
<evidence type="ECO:0000259" key="9">
    <source>
        <dbReference type="Pfam" id="PF20473"/>
    </source>
</evidence>
<evidence type="ECO:0000259" key="7">
    <source>
        <dbReference type="Pfam" id="PF20466"/>
    </source>
</evidence>
<evidence type="ECO:0000259" key="8">
    <source>
        <dbReference type="Pfam" id="PF20467"/>
    </source>
</evidence>
<dbReference type="Pfam" id="PF20467">
    <property type="entry name" value="MmeI_C"/>
    <property type="match status" value="1"/>
</dbReference>
<reference evidence="10 11" key="1">
    <citation type="submission" date="2020-07" db="EMBL/GenBank/DDBJ databases">
        <title>Bradyrhizobium diversity isolated from nodules of indigenous legumes of Western Australia.</title>
        <authorList>
            <person name="Klepa M.S."/>
        </authorList>
    </citation>
    <scope>NUCLEOTIDE SEQUENCE [LARGE SCALE GENOMIC DNA]</scope>
    <source>
        <strain evidence="10 11">CNPSo 4010</strain>
    </source>
</reference>
<comment type="catalytic activity">
    <reaction evidence="4">
        <text>a 2'-deoxyadenosine in DNA + S-adenosyl-L-methionine = an N(6)-methyl-2'-deoxyadenosine in DNA + S-adenosyl-L-homocysteine + H(+)</text>
        <dbReference type="Rhea" id="RHEA:15197"/>
        <dbReference type="Rhea" id="RHEA-COMP:12418"/>
        <dbReference type="Rhea" id="RHEA-COMP:12419"/>
        <dbReference type="ChEBI" id="CHEBI:15378"/>
        <dbReference type="ChEBI" id="CHEBI:57856"/>
        <dbReference type="ChEBI" id="CHEBI:59789"/>
        <dbReference type="ChEBI" id="CHEBI:90615"/>
        <dbReference type="ChEBI" id="CHEBI:90616"/>
        <dbReference type="EC" id="2.1.1.72"/>
    </reaction>
</comment>
<dbReference type="InterPro" id="IPR046818">
    <property type="entry name" value="MmeI_C"/>
</dbReference>